<evidence type="ECO:0000259" key="14">
    <source>
        <dbReference type="Pfam" id="PF20260"/>
    </source>
</evidence>
<reference evidence="15" key="1">
    <citation type="submission" date="2020-10" db="EMBL/GenBank/DDBJ databases">
        <authorList>
            <person name="Gilroy R."/>
        </authorList>
    </citation>
    <scope>NUCLEOTIDE SEQUENCE</scope>
    <source>
        <strain evidence="15">ChiBcec7-5410</strain>
    </source>
</reference>
<dbReference type="InterPro" id="IPR015947">
    <property type="entry name" value="PUA-like_sf"/>
</dbReference>
<sequence length="237" mass="25852">MPRFFVPPVDGDMVLLDGDSAVHISRSLRMRPGEQLTLSDGQGMDYQAEILSVGNQVELKILSRCQCITEPRARLTLFQALPKGDKMDFIVQKATELGVSVIQPVLTERCVSRPDAKSMAKKCERYRKIALEAAQQSGRGKVPEIRELITLQQSVDCLPKKSVLFYEKGGERLNRLIEPEDTDIGIFVGSEGGFSAAEAQFLAENGVAAATLGARILRCETAPLCGISVILSLTGDI</sequence>
<dbReference type="NCBIfam" id="NF008692">
    <property type="entry name" value="PRK11713.1-5"/>
    <property type="match status" value="1"/>
</dbReference>
<dbReference type="InterPro" id="IPR046886">
    <property type="entry name" value="RsmE_MTase_dom"/>
</dbReference>
<dbReference type="EMBL" id="DVLW01000122">
    <property type="protein sequence ID" value="HIT94449.1"/>
    <property type="molecule type" value="Genomic_DNA"/>
</dbReference>
<evidence type="ECO:0000256" key="7">
    <source>
        <dbReference type="ARBA" id="ARBA00022603"/>
    </source>
</evidence>
<accession>A0A9D1KRN5</accession>
<evidence type="ECO:0000256" key="8">
    <source>
        <dbReference type="ARBA" id="ARBA00022679"/>
    </source>
</evidence>
<name>A0A9D1KRN5_9FIRM</name>
<dbReference type="Pfam" id="PF20260">
    <property type="entry name" value="PUA_4"/>
    <property type="match status" value="1"/>
</dbReference>
<evidence type="ECO:0000313" key="15">
    <source>
        <dbReference type="EMBL" id="HIT94449.1"/>
    </source>
</evidence>
<comment type="catalytic activity">
    <reaction evidence="11 12">
        <text>uridine(1498) in 16S rRNA + S-adenosyl-L-methionine = N(3)-methyluridine(1498) in 16S rRNA + S-adenosyl-L-homocysteine + H(+)</text>
        <dbReference type="Rhea" id="RHEA:42920"/>
        <dbReference type="Rhea" id="RHEA-COMP:10283"/>
        <dbReference type="Rhea" id="RHEA-COMP:10284"/>
        <dbReference type="ChEBI" id="CHEBI:15378"/>
        <dbReference type="ChEBI" id="CHEBI:57856"/>
        <dbReference type="ChEBI" id="CHEBI:59789"/>
        <dbReference type="ChEBI" id="CHEBI:65315"/>
        <dbReference type="ChEBI" id="CHEBI:74502"/>
        <dbReference type="EC" id="2.1.1.193"/>
    </reaction>
</comment>
<dbReference type="GO" id="GO:0070042">
    <property type="term" value="F:rRNA (uridine-N3-)-methyltransferase activity"/>
    <property type="evidence" value="ECO:0007669"/>
    <property type="project" value="TreeGrafter"/>
</dbReference>
<evidence type="ECO:0000256" key="3">
    <source>
        <dbReference type="ARBA" id="ARBA00012328"/>
    </source>
</evidence>
<evidence type="ECO:0000313" key="16">
    <source>
        <dbReference type="Proteomes" id="UP000824160"/>
    </source>
</evidence>
<dbReference type="Gene3D" id="3.40.1280.10">
    <property type="match status" value="1"/>
</dbReference>
<evidence type="ECO:0000256" key="6">
    <source>
        <dbReference type="ARBA" id="ARBA00022552"/>
    </source>
</evidence>
<proteinExistence type="inferred from homology"/>
<reference evidence="15" key="2">
    <citation type="journal article" date="2021" name="PeerJ">
        <title>Extensive microbial diversity within the chicken gut microbiome revealed by metagenomics and culture.</title>
        <authorList>
            <person name="Gilroy R."/>
            <person name="Ravi A."/>
            <person name="Getino M."/>
            <person name="Pursley I."/>
            <person name="Horton D.L."/>
            <person name="Alikhan N.F."/>
            <person name="Baker D."/>
            <person name="Gharbi K."/>
            <person name="Hall N."/>
            <person name="Watson M."/>
            <person name="Adriaenssens E.M."/>
            <person name="Foster-Nyarko E."/>
            <person name="Jarju S."/>
            <person name="Secka A."/>
            <person name="Antonio M."/>
            <person name="Oren A."/>
            <person name="Chaudhuri R.R."/>
            <person name="La Ragione R."/>
            <person name="Hildebrand F."/>
            <person name="Pallen M.J."/>
        </authorList>
    </citation>
    <scope>NUCLEOTIDE SEQUENCE</scope>
    <source>
        <strain evidence="15">ChiBcec7-5410</strain>
    </source>
</reference>
<evidence type="ECO:0000256" key="10">
    <source>
        <dbReference type="ARBA" id="ARBA00025699"/>
    </source>
</evidence>
<dbReference type="GO" id="GO:0070475">
    <property type="term" value="P:rRNA base methylation"/>
    <property type="evidence" value="ECO:0007669"/>
    <property type="project" value="TreeGrafter"/>
</dbReference>
<dbReference type="PIRSF" id="PIRSF015601">
    <property type="entry name" value="MTase_slr0722"/>
    <property type="match status" value="1"/>
</dbReference>
<dbReference type="PANTHER" id="PTHR30027:SF3">
    <property type="entry name" value="16S RRNA (URACIL(1498)-N(3))-METHYLTRANSFERASE"/>
    <property type="match status" value="1"/>
</dbReference>
<evidence type="ECO:0000256" key="1">
    <source>
        <dbReference type="ARBA" id="ARBA00004496"/>
    </source>
</evidence>
<dbReference type="PANTHER" id="PTHR30027">
    <property type="entry name" value="RIBOSOMAL RNA SMALL SUBUNIT METHYLTRANSFERASE E"/>
    <property type="match status" value="1"/>
</dbReference>
<gene>
    <name evidence="15" type="ORF">IAC43_04640</name>
</gene>
<dbReference type="Pfam" id="PF04452">
    <property type="entry name" value="Methyltrans_RNA"/>
    <property type="match status" value="1"/>
</dbReference>
<evidence type="ECO:0000256" key="11">
    <source>
        <dbReference type="ARBA" id="ARBA00047944"/>
    </source>
</evidence>
<comment type="subcellular location">
    <subcellularLocation>
        <location evidence="1 12">Cytoplasm</location>
    </subcellularLocation>
</comment>
<evidence type="ECO:0000256" key="5">
    <source>
        <dbReference type="ARBA" id="ARBA00022490"/>
    </source>
</evidence>
<dbReference type="InterPro" id="IPR029026">
    <property type="entry name" value="tRNA_m1G_MTases_N"/>
</dbReference>
<dbReference type="Proteomes" id="UP000824160">
    <property type="component" value="Unassembled WGS sequence"/>
</dbReference>
<dbReference type="CDD" id="cd18084">
    <property type="entry name" value="RsmE-like"/>
    <property type="match status" value="1"/>
</dbReference>
<dbReference type="InterPro" id="IPR006700">
    <property type="entry name" value="RsmE"/>
</dbReference>
<keyword evidence="6 12" id="KW-0698">rRNA processing</keyword>
<dbReference type="SUPFAM" id="SSF88697">
    <property type="entry name" value="PUA domain-like"/>
    <property type="match status" value="1"/>
</dbReference>
<evidence type="ECO:0000256" key="12">
    <source>
        <dbReference type="PIRNR" id="PIRNR015601"/>
    </source>
</evidence>
<comment type="function">
    <text evidence="10 12">Specifically methylates the N3 position of the uracil ring of uridine 1498 (m3U1498) in 16S rRNA. Acts on the fully assembled 30S ribosomal subunit.</text>
</comment>
<evidence type="ECO:0000259" key="13">
    <source>
        <dbReference type="Pfam" id="PF04452"/>
    </source>
</evidence>
<dbReference type="SUPFAM" id="SSF75217">
    <property type="entry name" value="alpha/beta knot"/>
    <property type="match status" value="1"/>
</dbReference>
<evidence type="ECO:0000256" key="9">
    <source>
        <dbReference type="ARBA" id="ARBA00022691"/>
    </source>
</evidence>
<dbReference type="InterPro" id="IPR029028">
    <property type="entry name" value="Alpha/beta_knot_MTases"/>
</dbReference>
<dbReference type="NCBIfam" id="TIGR00046">
    <property type="entry name" value="RsmE family RNA methyltransferase"/>
    <property type="match status" value="1"/>
</dbReference>
<keyword evidence="7 12" id="KW-0489">Methyltransferase</keyword>
<evidence type="ECO:0000256" key="4">
    <source>
        <dbReference type="ARBA" id="ARBA00013673"/>
    </source>
</evidence>
<dbReference type="EC" id="2.1.1.193" evidence="3 12"/>
<feature type="domain" description="Ribosomal RNA small subunit methyltransferase E methyltransferase" evidence="13">
    <location>
        <begin position="72"/>
        <end position="230"/>
    </location>
</feature>
<keyword evidence="8 12" id="KW-0808">Transferase</keyword>
<comment type="similarity">
    <text evidence="2 12">Belongs to the RNA methyltransferase RsmE family.</text>
</comment>
<keyword evidence="9 12" id="KW-0949">S-adenosyl-L-methionine</keyword>
<dbReference type="InterPro" id="IPR046887">
    <property type="entry name" value="RsmE_PUA-like"/>
</dbReference>
<dbReference type="AlphaFoldDB" id="A0A9D1KRN5"/>
<dbReference type="GO" id="GO:0005737">
    <property type="term" value="C:cytoplasm"/>
    <property type="evidence" value="ECO:0007669"/>
    <property type="project" value="UniProtKB-SubCell"/>
</dbReference>
<keyword evidence="5 12" id="KW-0963">Cytoplasm</keyword>
<evidence type="ECO:0000256" key="2">
    <source>
        <dbReference type="ARBA" id="ARBA00005528"/>
    </source>
</evidence>
<comment type="caution">
    <text evidence="15">The sequence shown here is derived from an EMBL/GenBank/DDBJ whole genome shotgun (WGS) entry which is preliminary data.</text>
</comment>
<organism evidence="15 16">
    <name type="scientific">Candidatus Faecivivens stercoripullorum</name>
    <dbReference type="NCBI Taxonomy" id="2840805"/>
    <lineage>
        <taxon>Bacteria</taxon>
        <taxon>Bacillati</taxon>
        <taxon>Bacillota</taxon>
        <taxon>Clostridia</taxon>
        <taxon>Eubacteriales</taxon>
        <taxon>Oscillospiraceae</taxon>
        <taxon>Oscillospiraceae incertae sedis</taxon>
        <taxon>Candidatus Faecivivens</taxon>
    </lineage>
</organism>
<feature type="domain" description="Ribosomal RNA small subunit methyltransferase E PUA-like" evidence="14">
    <location>
        <begin position="16"/>
        <end position="61"/>
    </location>
</feature>
<protein>
    <recommendedName>
        <fullName evidence="4 12">Ribosomal RNA small subunit methyltransferase E</fullName>
        <ecNumber evidence="3 12">2.1.1.193</ecNumber>
    </recommendedName>
</protein>